<evidence type="ECO:0000313" key="2">
    <source>
        <dbReference type="EMBL" id="GBM74370.1"/>
    </source>
</evidence>
<keyword evidence="3" id="KW-1185">Reference proteome</keyword>
<reference evidence="2 3" key="1">
    <citation type="journal article" date="2019" name="Sci. Rep.">
        <title>Orb-weaving spider Araneus ventricosus genome elucidates the spidroin gene catalogue.</title>
        <authorList>
            <person name="Kono N."/>
            <person name="Nakamura H."/>
            <person name="Ohtoshi R."/>
            <person name="Moran D.A.P."/>
            <person name="Shinohara A."/>
            <person name="Yoshida Y."/>
            <person name="Fujiwara M."/>
            <person name="Mori M."/>
            <person name="Tomita M."/>
            <person name="Arakawa K."/>
        </authorList>
    </citation>
    <scope>NUCLEOTIDE SEQUENCE [LARGE SCALE GENOMIC DNA]</scope>
</reference>
<accession>A0A4Y2IA34</accession>
<feature type="region of interest" description="Disordered" evidence="1">
    <location>
        <begin position="1"/>
        <end position="22"/>
    </location>
</feature>
<evidence type="ECO:0000256" key="1">
    <source>
        <dbReference type="SAM" id="MobiDB-lite"/>
    </source>
</evidence>
<dbReference type="Proteomes" id="UP000499080">
    <property type="component" value="Unassembled WGS sequence"/>
</dbReference>
<dbReference type="AlphaFoldDB" id="A0A4Y2IA34"/>
<protein>
    <submittedName>
        <fullName evidence="2">Uncharacterized protein</fullName>
    </submittedName>
</protein>
<sequence>MTAIARVLSPSSQSPGHGPTPPEGGRYYHWWRDLQPHHYPRPGARTRLLILGLLISTYLQCPQVGDELKEVNHRGFFPLMTIYRDGKVWSSPSPNVDQFPLNDFEEGNPPPYTGGESDFCLRCSLEESPRSL</sequence>
<name>A0A4Y2IA34_ARAVE</name>
<organism evidence="2 3">
    <name type="scientific">Araneus ventricosus</name>
    <name type="common">Orbweaver spider</name>
    <name type="synonym">Epeira ventricosa</name>
    <dbReference type="NCBI Taxonomy" id="182803"/>
    <lineage>
        <taxon>Eukaryota</taxon>
        <taxon>Metazoa</taxon>
        <taxon>Ecdysozoa</taxon>
        <taxon>Arthropoda</taxon>
        <taxon>Chelicerata</taxon>
        <taxon>Arachnida</taxon>
        <taxon>Araneae</taxon>
        <taxon>Araneomorphae</taxon>
        <taxon>Entelegynae</taxon>
        <taxon>Araneoidea</taxon>
        <taxon>Araneidae</taxon>
        <taxon>Araneus</taxon>
    </lineage>
</organism>
<evidence type="ECO:0000313" key="3">
    <source>
        <dbReference type="Proteomes" id="UP000499080"/>
    </source>
</evidence>
<proteinExistence type="predicted"/>
<dbReference type="EMBL" id="BGPR01002492">
    <property type="protein sequence ID" value="GBM74370.1"/>
    <property type="molecule type" value="Genomic_DNA"/>
</dbReference>
<gene>
    <name evidence="2" type="ORF">AVEN_78648_1</name>
</gene>
<comment type="caution">
    <text evidence="2">The sequence shown here is derived from an EMBL/GenBank/DDBJ whole genome shotgun (WGS) entry which is preliminary data.</text>
</comment>